<dbReference type="InterPro" id="IPR003594">
    <property type="entry name" value="HATPase_dom"/>
</dbReference>
<comment type="caution">
    <text evidence="11">The sequence shown here is derived from an EMBL/GenBank/DDBJ whole genome shotgun (WGS) entry which is preliminary data.</text>
</comment>
<keyword evidence="9" id="KW-1133">Transmembrane helix</keyword>
<dbReference type="InterPro" id="IPR005467">
    <property type="entry name" value="His_kinase_dom"/>
</dbReference>
<name>A0A3A3GFA9_9BURK</name>
<comment type="catalytic activity">
    <reaction evidence="1">
        <text>ATP + protein L-histidine = ADP + protein N-phospho-L-histidine.</text>
        <dbReference type="EC" id="2.7.13.3"/>
    </reaction>
</comment>
<feature type="transmembrane region" description="Helical" evidence="9">
    <location>
        <begin position="41"/>
        <end position="60"/>
    </location>
</feature>
<gene>
    <name evidence="11" type="ORF">D3878_04545</name>
</gene>
<feature type="domain" description="Histidine kinase" evidence="10">
    <location>
        <begin position="231"/>
        <end position="438"/>
    </location>
</feature>
<evidence type="ECO:0000256" key="6">
    <source>
        <dbReference type="ARBA" id="ARBA00022741"/>
    </source>
</evidence>
<evidence type="ECO:0000256" key="8">
    <source>
        <dbReference type="ARBA" id="ARBA00022840"/>
    </source>
</evidence>
<dbReference type="Proteomes" id="UP000266327">
    <property type="component" value="Unassembled WGS sequence"/>
</dbReference>
<dbReference type="EMBL" id="QYUQ01000002">
    <property type="protein sequence ID" value="RJG00946.1"/>
    <property type="molecule type" value="Genomic_DNA"/>
</dbReference>
<evidence type="ECO:0000256" key="2">
    <source>
        <dbReference type="ARBA" id="ARBA00004651"/>
    </source>
</evidence>
<dbReference type="EC" id="2.7.13.3" evidence="3"/>
<dbReference type="InterPro" id="IPR050980">
    <property type="entry name" value="2C_sensor_his_kinase"/>
</dbReference>
<proteinExistence type="predicted"/>
<dbReference type="PANTHER" id="PTHR44936">
    <property type="entry name" value="SENSOR PROTEIN CREC"/>
    <property type="match status" value="1"/>
</dbReference>
<evidence type="ECO:0000256" key="9">
    <source>
        <dbReference type="SAM" id="Phobius"/>
    </source>
</evidence>
<evidence type="ECO:0000313" key="11">
    <source>
        <dbReference type="EMBL" id="RJG00946.1"/>
    </source>
</evidence>
<sequence>MAGLTDTIEKRIGMKGWSAMAAGVGRTAGHKNMLQLIHLRWIAVIGQITTIAVVSAGMGIRLPLQQMLLVLACLVVFNFASQWWWNKGRAVTNLHLFFALLVDVASLTAQLYFSGGTTNPFASLYLLQVIISAVLLAAWSTWTIVAITTACLLSLADIAKPLRELLGPEQDVAELYVMGLVTCFVINAALLVVFITRISSNLRAGDAQLARMRQRAAEEEHIVRMGLLASGAAHELGTPLATLSVILGDWRRMPAFRDNSELQEEIVEMQAQLQRCKSIVSGILLSAGEARGESSVRTTIRTFLNDLVTEWRASRPVATFVYENHMPHDLPVVFDSTLKQTIVNMLDNALEASPKWLGLEARLKDDTLQLEVTDAGPGFAPAMLADFGKPYQSSKGRPGSGLGLFLAVNVARTLGGTISARNGADGGAAVELHIPLSAIALEEEAKDAG</sequence>
<keyword evidence="9" id="KW-0472">Membrane</keyword>
<feature type="transmembrane region" description="Helical" evidence="9">
    <location>
        <begin position="175"/>
        <end position="195"/>
    </location>
</feature>
<evidence type="ECO:0000256" key="3">
    <source>
        <dbReference type="ARBA" id="ARBA00012438"/>
    </source>
</evidence>
<organism evidence="11 12">
    <name type="scientific">Noviherbaspirillum sedimenti</name>
    <dbReference type="NCBI Taxonomy" id="2320865"/>
    <lineage>
        <taxon>Bacteria</taxon>
        <taxon>Pseudomonadati</taxon>
        <taxon>Pseudomonadota</taxon>
        <taxon>Betaproteobacteria</taxon>
        <taxon>Burkholderiales</taxon>
        <taxon>Oxalobacteraceae</taxon>
        <taxon>Noviherbaspirillum</taxon>
    </lineage>
</organism>
<comment type="subcellular location">
    <subcellularLocation>
        <location evidence="2">Cell membrane</location>
        <topology evidence="2">Multi-pass membrane protein</topology>
    </subcellularLocation>
</comment>
<protein>
    <recommendedName>
        <fullName evidence="3">histidine kinase</fullName>
        <ecNumber evidence="3">2.7.13.3</ecNumber>
    </recommendedName>
</protein>
<evidence type="ECO:0000256" key="4">
    <source>
        <dbReference type="ARBA" id="ARBA00022475"/>
    </source>
</evidence>
<feature type="transmembrane region" description="Helical" evidence="9">
    <location>
        <begin position="91"/>
        <end position="113"/>
    </location>
</feature>
<dbReference type="Gene3D" id="3.30.565.10">
    <property type="entry name" value="Histidine kinase-like ATPase, C-terminal domain"/>
    <property type="match status" value="1"/>
</dbReference>
<dbReference type="Pfam" id="PF02518">
    <property type="entry name" value="HATPase_c"/>
    <property type="match status" value="1"/>
</dbReference>
<dbReference type="GO" id="GO:0000155">
    <property type="term" value="F:phosphorelay sensor kinase activity"/>
    <property type="evidence" value="ECO:0007669"/>
    <property type="project" value="InterPro"/>
</dbReference>
<evidence type="ECO:0000256" key="1">
    <source>
        <dbReference type="ARBA" id="ARBA00000085"/>
    </source>
</evidence>
<dbReference type="SUPFAM" id="SSF55874">
    <property type="entry name" value="ATPase domain of HSP90 chaperone/DNA topoisomerase II/histidine kinase"/>
    <property type="match status" value="1"/>
</dbReference>
<dbReference type="PROSITE" id="PS50109">
    <property type="entry name" value="HIS_KIN"/>
    <property type="match status" value="1"/>
</dbReference>
<feature type="transmembrane region" description="Helical" evidence="9">
    <location>
        <begin position="67"/>
        <end position="85"/>
    </location>
</feature>
<dbReference type="SUPFAM" id="SSF47384">
    <property type="entry name" value="Homodimeric domain of signal transducing histidine kinase"/>
    <property type="match status" value="1"/>
</dbReference>
<keyword evidence="5" id="KW-0808">Transferase</keyword>
<dbReference type="InterPro" id="IPR003661">
    <property type="entry name" value="HisK_dim/P_dom"/>
</dbReference>
<evidence type="ECO:0000259" key="10">
    <source>
        <dbReference type="PROSITE" id="PS50109"/>
    </source>
</evidence>
<dbReference type="PANTHER" id="PTHR44936:SF10">
    <property type="entry name" value="SENSOR PROTEIN RSTB"/>
    <property type="match status" value="1"/>
</dbReference>
<keyword evidence="7 11" id="KW-0418">Kinase</keyword>
<dbReference type="InterPro" id="IPR036890">
    <property type="entry name" value="HATPase_C_sf"/>
</dbReference>
<dbReference type="AlphaFoldDB" id="A0A3A3GFA9"/>
<dbReference type="Gene3D" id="1.10.287.130">
    <property type="match status" value="1"/>
</dbReference>
<keyword evidence="8" id="KW-0067">ATP-binding</keyword>
<keyword evidence="4" id="KW-1003">Cell membrane</keyword>
<dbReference type="SMART" id="SM00387">
    <property type="entry name" value="HATPase_c"/>
    <property type="match status" value="1"/>
</dbReference>
<feature type="transmembrane region" description="Helical" evidence="9">
    <location>
        <begin position="125"/>
        <end position="155"/>
    </location>
</feature>
<dbReference type="InterPro" id="IPR036097">
    <property type="entry name" value="HisK_dim/P_sf"/>
</dbReference>
<evidence type="ECO:0000313" key="12">
    <source>
        <dbReference type="Proteomes" id="UP000266327"/>
    </source>
</evidence>
<accession>A0A3A3GFA9</accession>
<keyword evidence="9" id="KW-0812">Transmembrane</keyword>
<keyword evidence="6" id="KW-0547">Nucleotide-binding</keyword>
<dbReference type="RefSeq" id="WP_119784399.1">
    <property type="nucleotide sequence ID" value="NZ_QYUQ01000002.1"/>
</dbReference>
<dbReference type="GO" id="GO:0005886">
    <property type="term" value="C:plasma membrane"/>
    <property type="evidence" value="ECO:0007669"/>
    <property type="project" value="UniProtKB-SubCell"/>
</dbReference>
<dbReference type="GO" id="GO:0005524">
    <property type="term" value="F:ATP binding"/>
    <property type="evidence" value="ECO:0007669"/>
    <property type="project" value="UniProtKB-KW"/>
</dbReference>
<reference evidence="12" key="1">
    <citation type="submission" date="2018-09" db="EMBL/GenBank/DDBJ databases">
        <authorList>
            <person name="Zhu H."/>
        </authorList>
    </citation>
    <scope>NUCLEOTIDE SEQUENCE [LARGE SCALE GENOMIC DNA]</scope>
    <source>
        <strain evidence="12">K1S02-23</strain>
    </source>
</reference>
<evidence type="ECO:0000256" key="5">
    <source>
        <dbReference type="ARBA" id="ARBA00022679"/>
    </source>
</evidence>
<dbReference type="OrthoDB" id="9785252at2"/>
<keyword evidence="12" id="KW-1185">Reference proteome</keyword>
<dbReference type="CDD" id="cd00082">
    <property type="entry name" value="HisKA"/>
    <property type="match status" value="1"/>
</dbReference>
<evidence type="ECO:0000256" key="7">
    <source>
        <dbReference type="ARBA" id="ARBA00022777"/>
    </source>
</evidence>